<dbReference type="PROSITE" id="PS50214">
    <property type="entry name" value="DISINTEGRIN_2"/>
    <property type="match status" value="1"/>
</dbReference>
<keyword evidence="4" id="KW-0812">Transmembrane</keyword>
<dbReference type="GO" id="GO:0008237">
    <property type="term" value="F:metallopeptidase activity"/>
    <property type="evidence" value="ECO:0007669"/>
    <property type="project" value="UniProtKB-KW"/>
</dbReference>
<protein>
    <submittedName>
        <fullName evidence="8">Disintegrin and metalloproteinase domain-containing protein 28 isoform X8</fullName>
    </submittedName>
</protein>
<keyword evidence="8" id="KW-0645">Protease</keyword>
<evidence type="ECO:0000256" key="3">
    <source>
        <dbReference type="SAM" id="MobiDB-lite"/>
    </source>
</evidence>
<name>A0ABM2X0W7_MESAU</name>
<dbReference type="PANTHER" id="PTHR11905">
    <property type="entry name" value="ADAM A DISINTEGRIN AND METALLOPROTEASE DOMAIN"/>
    <property type="match status" value="1"/>
</dbReference>
<keyword evidence="7" id="KW-1185">Reference proteome</keyword>
<feature type="region of interest" description="Disordered" evidence="3">
    <location>
        <begin position="350"/>
        <end position="370"/>
    </location>
</feature>
<dbReference type="PANTHER" id="PTHR11905:SF125">
    <property type="entry name" value="ADAM DEC1"/>
    <property type="match status" value="1"/>
</dbReference>
<keyword evidence="8" id="KW-0482">Metalloprotease</keyword>
<evidence type="ECO:0000313" key="7">
    <source>
        <dbReference type="Proteomes" id="UP000886700"/>
    </source>
</evidence>
<dbReference type="Pfam" id="PF01421">
    <property type="entry name" value="Reprolysin"/>
    <property type="match status" value="1"/>
</dbReference>
<dbReference type="GeneID" id="101824424"/>
<accession>A0ABM2X0W7</accession>
<evidence type="ECO:0000259" key="6">
    <source>
        <dbReference type="PROSITE" id="PS50215"/>
    </source>
</evidence>
<proteinExistence type="predicted"/>
<dbReference type="InterPro" id="IPR001590">
    <property type="entry name" value="Peptidase_M12B"/>
</dbReference>
<evidence type="ECO:0000256" key="4">
    <source>
        <dbReference type="SAM" id="Phobius"/>
    </source>
</evidence>
<dbReference type="Proteomes" id="UP000886700">
    <property type="component" value="Unplaced"/>
</dbReference>
<dbReference type="InterPro" id="IPR024079">
    <property type="entry name" value="MetalloPept_cat_dom_sf"/>
</dbReference>
<dbReference type="InterPro" id="IPR034027">
    <property type="entry name" value="Reprolysin_adamalysin"/>
</dbReference>
<dbReference type="Pfam" id="PF01562">
    <property type="entry name" value="Pep_M12B_propep"/>
    <property type="match status" value="1"/>
</dbReference>
<keyword evidence="1 2" id="KW-1015">Disulfide bond</keyword>
<keyword evidence="8" id="KW-0378">Hydrolase</keyword>
<evidence type="ECO:0000256" key="1">
    <source>
        <dbReference type="ARBA" id="ARBA00023157"/>
    </source>
</evidence>
<comment type="caution">
    <text evidence="2">Lacks conserved residue(s) required for the propagation of feature annotation.</text>
</comment>
<dbReference type="PROSITE" id="PS50215">
    <property type="entry name" value="ADAM_MEPRO"/>
    <property type="match status" value="1"/>
</dbReference>
<sequence length="642" mass="72183">MEPSVEIIRYALMQNVWTWRRHTSQPTAPRSAGGMQCVTMSCSVSARKDGPRLTVRILPQSSVDFSIVVGVLFPLAVIFVVVAIVIRHQSARRKKKRVQRPLSATDAKLHKQKCKPPKVKAVQSQEMGQMKKLHVSDIPTEENEPPPNVLTTKPNFPPPPIPVSLELEGDKTGHCMLPGISQLPTEASMSWVLLSVLWLTMQTQVIDTKSTPELKLHEIVYPKKLPISHRRGTENNQTERYGKDERYAPEVQYQIILNGEEIIFHLKRSKSLLGPDYTETSYSPRGEATRRSQDVKPCYYEGHILNARDSLASISTCDGLRGYFTHHEQRYHIKPLQSTDEGEHAVLPYSQGEPDTTNYNHGDKHTGRKRSHLRISRSLKSPNKDFQGQKYINLFLVLDNAFYKMHNGNVTQIRSFVFEVLDLLNVIFKAIDIHVSLVDMEIWSDSDKIKVEPSIGTTFQSFARWHYSILRKRKIHNHAQLLSGSGFLHGRVGMAASNSLCTSSSVSVIEAKRKNNVALVAVMSHELGHALGMKDIAYSTKCPSGSCVMNQYLSSKFPKDFSTVSRSLFQGFFSSRNVRCLQLAPSPENIIKPTCGNQVLETGEGCDCGSPEECTNICCEPLTCRLKSQPDCQEETSNHITE</sequence>
<feature type="domain" description="Peptidase M12B" evidence="6">
    <location>
        <begin position="390"/>
        <end position="585"/>
    </location>
</feature>
<evidence type="ECO:0000313" key="8">
    <source>
        <dbReference type="RefSeq" id="XP_040594411.1"/>
    </source>
</evidence>
<reference evidence="8" key="1">
    <citation type="submission" date="2025-08" db="UniProtKB">
        <authorList>
            <consortium name="RefSeq"/>
        </authorList>
    </citation>
    <scope>IDENTIFICATION</scope>
    <source>
        <tissue evidence="8">Liver</tissue>
    </source>
</reference>
<dbReference type="InterPro" id="IPR036436">
    <property type="entry name" value="Disintegrin_dom_sf"/>
</dbReference>
<feature type="active site" evidence="2">
    <location>
        <position position="526"/>
    </location>
</feature>
<evidence type="ECO:0000256" key="2">
    <source>
        <dbReference type="PROSITE-ProRule" id="PRU00276"/>
    </source>
</evidence>
<feature type="transmembrane region" description="Helical" evidence="4">
    <location>
        <begin position="65"/>
        <end position="86"/>
    </location>
</feature>
<feature type="domain" description="Disintegrin" evidence="5">
    <location>
        <begin position="592"/>
        <end position="634"/>
    </location>
</feature>
<keyword evidence="4" id="KW-0472">Membrane</keyword>
<dbReference type="InterPro" id="IPR001762">
    <property type="entry name" value="Disintegrin_dom"/>
</dbReference>
<feature type="region of interest" description="Disordered" evidence="3">
    <location>
        <begin position="138"/>
        <end position="157"/>
    </location>
</feature>
<gene>
    <name evidence="8" type="primary">Adam28</name>
</gene>
<evidence type="ECO:0000259" key="5">
    <source>
        <dbReference type="PROSITE" id="PS50214"/>
    </source>
</evidence>
<dbReference type="Gene3D" id="3.40.390.10">
    <property type="entry name" value="Collagenase (Catalytic Domain)"/>
    <property type="match status" value="1"/>
</dbReference>
<organism evidence="7 8">
    <name type="scientific">Mesocricetus auratus</name>
    <name type="common">Golden hamster</name>
    <dbReference type="NCBI Taxonomy" id="10036"/>
    <lineage>
        <taxon>Eukaryota</taxon>
        <taxon>Metazoa</taxon>
        <taxon>Chordata</taxon>
        <taxon>Craniata</taxon>
        <taxon>Vertebrata</taxon>
        <taxon>Euteleostomi</taxon>
        <taxon>Mammalia</taxon>
        <taxon>Eutheria</taxon>
        <taxon>Euarchontoglires</taxon>
        <taxon>Glires</taxon>
        <taxon>Rodentia</taxon>
        <taxon>Myomorpha</taxon>
        <taxon>Muroidea</taxon>
        <taxon>Cricetidae</taxon>
        <taxon>Cricetinae</taxon>
        <taxon>Mesocricetus</taxon>
    </lineage>
</organism>
<dbReference type="Gene3D" id="4.10.70.10">
    <property type="entry name" value="Disintegrin domain"/>
    <property type="match status" value="1"/>
</dbReference>
<feature type="disulfide bond" evidence="2">
    <location>
        <begin position="542"/>
        <end position="547"/>
    </location>
</feature>
<dbReference type="InterPro" id="IPR002870">
    <property type="entry name" value="Peptidase_M12B_N"/>
</dbReference>
<dbReference type="SUPFAM" id="SSF55486">
    <property type="entry name" value="Metalloproteases ('zincins'), catalytic domain"/>
    <property type="match status" value="1"/>
</dbReference>
<dbReference type="CDD" id="cd04269">
    <property type="entry name" value="ZnMc_adamalysin_II_like"/>
    <property type="match status" value="1"/>
</dbReference>
<dbReference type="RefSeq" id="XP_040594411.1">
    <property type="nucleotide sequence ID" value="XM_040738477.1"/>
</dbReference>
<keyword evidence="4" id="KW-1133">Transmembrane helix</keyword>